<proteinExistence type="predicted"/>
<keyword evidence="2" id="KW-1185">Reference proteome</keyword>
<name>A0A411B0Y0_9CAUD</name>
<evidence type="ECO:0000313" key="2">
    <source>
        <dbReference type="Proteomes" id="UP000290796"/>
    </source>
</evidence>
<dbReference type="EMBL" id="MK450426">
    <property type="protein sequence ID" value="QAX94019.1"/>
    <property type="molecule type" value="Genomic_DNA"/>
</dbReference>
<accession>A0A411B0Y0</accession>
<keyword evidence="1" id="KW-0378">Hydrolase</keyword>
<organism evidence="1 2">
    <name type="scientific">Streptomyces phage Euratis</name>
    <dbReference type="NCBI Taxonomy" id="2510569"/>
    <lineage>
        <taxon>Viruses</taxon>
        <taxon>Duplodnaviria</taxon>
        <taxon>Heunggongvirae</taxon>
        <taxon>Uroviricota</taxon>
        <taxon>Caudoviricetes</taxon>
        <taxon>Colingsworthviridae</taxon>
        <taxon>Vashvirus</taxon>
        <taxon>Vashvirus euratis</taxon>
    </lineage>
</organism>
<evidence type="ECO:0000313" key="1">
    <source>
        <dbReference type="EMBL" id="QAX94019.1"/>
    </source>
</evidence>
<keyword evidence="1" id="KW-0269">Exonuclease</keyword>
<dbReference type="GO" id="GO:0004527">
    <property type="term" value="F:exonuclease activity"/>
    <property type="evidence" value="ECO:0007669"/>
    <property type="project" value="UniProtKB-KW"/>
</dbReference>
<dbReference type="Proteomes" id="UP000290796">
    <property type="component" value="Segment"/>
</dbReference>
<sequence length="282" mass="31932">MGKVRTVYRGGSRFYVHPENRDVVHPGVTSVIGMLPKQNFLGPWNAKMTAELAVDSIEFIQDMAARDKAGAVQYLSGAARRYTKVRADVGSEAHDLFERIMRGEYVGRVRSDLQPYVDHFREFLEAVNPEFVRAEDVAWSDTYGYAGSFDVWLYVWLDENGKPTPDRSGVKHLIMGDWKTGKNTYPDVALQLAAYERADYVMNGETGEVEPMPEFDGAAVLHITDETWAFKPVDTSDDVFAQFLHLRATFDWDRDLSRKVIGKPIAKKSTGRLVTGTQRRAR</sequence>
<gene>
    <name evidence="1" type="primary">24</name>
    <name evidence="1" type="ORF">SEA_EURATIS_24</name>
</gene>
<protein>
    <submittedName>
        <fullName evidence="1">Cas4 family exonuclease</fullName>
    </submittedName>
</protein>
<keyword evidence="1" id="KW-0540">Nuclease</keyword>
<reference evidence="1 2" key="1">
    <citation type="submission" date="2019-01" db="EMBL/GenBank/DDBJ databases">
        <authorList>
            <person name="Russe A."/>
            <person name="Sprabary S.L."/>
            <person name="Nayek S."/>
            <person name="Klug H.M."/>
            <person name="Layton S.R."/>
            <person name="Kim T."/>
            <person name="Hughes L.E."/>
            <person name="Garlena R.A."/>
            <person name="Russell D.A."/>
            <person name="Pope W.H."/>
            <person name="Jacobs-Sera D."/>
            <person name="Hatfull G.F."/>
        </authorList>
    </citation>
    <scope>NUCLEOTIDE SEQUENCE [LARGE SCALE GENOMIC DNA]</scope>
</reference>